<gene>
    <name evidence="3" type="ORF">H7I41_09215</name>
</gene>
<proteinExistence type="predicted"/>
<feature type="region of interest" description="Disordered" evidence="1">
    <location>
        <begin position="1"/>
        <end position="21"/>
    </location>
</feature>
<evidence type="ECO:0000313" key="3">
    <source>
        <dbReference type="EMBL" id="MCV7170097.1"/>
    </source>
</evidence>
<feature type="domain" description="Nitrile hydratase beta subunit-like N-terminal" evidence="2">
    <location>
        <begin position="21"/>
        <end position="100"/>
    </location>
</feature>
<dbReference type="Gene3D" id="1.10.472.20">
    <property type="entry name" value="Nitrile hydratase, beta subunit"/>
    <property type="match status" value="1"/>
</dbReference>
<evidence type="ECO:0000313" key="4">
    <source>
        <dbReference type="Proteomes" id="UP001140293"/>
    </source>
</evidence>
<dbReference type="Proteomes" id="UP001140293">
    <property type="component" value="Unassembled WGS sequence"/>
</dbReference>
<reference evidence="3" key="1">
    <citation type="submission" date="2020-07" db="EMBL/GenBank/DDBJ databases">
        <authorList>
            <person name="Pettersson B.M.F."/>
            <person name="Behra P.R.K."/>
            <person name="Ramesh M."/>
            <person name="Das S."/>
            <person name="Dasgupta S."/>
            <person name="Kirsebom L.A."/>
        </authorList>
    </citation>
    <scope>NUCLEOTIDE SEQUENCE</scope>
    <source>
        <strain evidence="3">DSM 44615</strain>
    </source>
</reference>
<dbReference type="InterPro" id="IPR049054">
    <property type="entry name" value="CN_hydtase_beta-like_N"/>
</dbReference>
<dbReference type="AlphaFoldDB" id="A0A9X2YP38"/>
<dbReference type="InterPro" id="IPR008990">
    <property type="entry name" value="Elect_transpt_acc-like_dom_sf"/>
</dbReference>
<dbReference type="SUPFAM" id="SSF50090">
    <property type="entry name" value="Electron transport accessory proteins"/>
    <property type="match status" value="1"/>
</dbReference>
<comment type="caution">
    <text evidence="3">The sequence shown here is derived from an EMBL/GenBank/DDBJ whole genome shotgun (WGS) entry which is preliminary data.</text>
</comment>
<keyword evidence="4" id="KW-1185">Reference proteome</keyword>
<dbReference type="Pfam" id="PF21006">
    <property type="entry name" value="NHase_beta_N"/>
    <property type="match status" value="1"/>
</dbReference>
<organism evidence="3 4">
    <name type="scientific">[Mycobacterium] manitobense</name>
    <dbReference type="NCBI Taxonomy" id="190147"/>
    <lineage>
        <taxon>Bacteria</taxon>
        <taxon>Bacillati</taxon>
        <taxon>Actinomycetota</taxon>
        <taxon>Actinomycetes</taxon>
        <taxon>Mycobacteriales</taxon>
        <taxon>Mycobacteriaceae</taxon>
        <taxon>Mycolicibacterium</taxon>
    </lineage>
</organism>
<sequence>MPDAEVSLDAEGPAAPPRANGELAFDAPWERRLFGVTMALSQRVFSYADFRERLMVRVGEAPTRPYWRSWAAALEDALAEVCALDPGVVEARHQEFLARPHGHDH</sequence>
<evidence type="ECO:0000256" key="1">
    <source>
        <dbReference type="SAM" id="MobiDB-lite"/>
    </source>
</evidence>
<dbReference type="InterPro" id="IPR042262">
    <property type="entry name" value="CN_hydtase_beta_C"/>
</dbReference>
<accession>A0A9X2YP38</accession>
<reference evidence="3" key="2">
    <citation type="journal article" date="2022" name="BMC Genomics">
        <title>Comparative genome analysis of mycobacteria focusing on tRNA and non-coding RNA.</title>
        <authorList>
            <person name="Behra P.R.K."/>
            <person name="Pettersson B.M.F."/>
            <person name="Ramesh M."/>
            <person name="Das S."/>
            <person name="Dasgupta S."/>
            <person name="Kirsebom L.A."/>
        </authorList>
    </citation>
    <scope>NUCLEOTIDE SEQUENCE</scope>
    <source>
        <strain evidence="3">DSM 44615</strain>
    </source>
</reference>
<dbReference type="EMBL" id="JACKSJ010000065">
    <property type="protein sequence ID" value="MCV7170097.1"/>
    <property type="molecule type" value="Genomic_DNA"/>
</dbReference>
<name>A0A9X2YP38_9MYCO</name>
<protein>
    <submittedName>
        <fullName evidence="3">Nitrile hydratase subunit beta</fullName>
    </submittedName>
</protein>
<evidence type="ECO:0000259" key="2">
    <source>
        <dbReference type="Pfam" id="PF21006"/>
    </source>
</evidence>
<dbReference type="RefSeq" id="WP_264012295.1">
    <property type="nucleotide sequence ID" value="NZ_JACKSJ010000065.1"/>
</dbReference>